<evidence type="ECO:0000256" key="1">
    <source>
        <dbReference type="SAM" id="MobiDB-lite"/>
    </source>
</evidence>
<feature type="region of interest" description="Disordered" evidence="1">
    <location>
        <begin position="96"/>
        <end position="117"/>
    </location>
</feature>
<feature type="chain" id="PRO_5020393954" evidence="2">
    <location>
        <begin position="22"/>
        <end position="117"/>
    </location>
</feature>
<accession>A0A4V1C6K4</accession>
<protein>
    <submittedName>
        <fullName evidence="3">Uncharacterized protein</fullName>
    </submittedName>
</protein>
<keyword evidence="2" id="KW-0732">Signal</keyword>
<gene>
    <name evidence="3" type="ORF">PoMZ_07136</name>
</gene>
<name>A0A4V1C6K4_PYROR</name>
<evidence type="ECO:0000313" key="3">
    <source>
        <dbReference type="EMBL" id="QBZ60198.1"/>
    </source>
</evidence>
<dbReference type="AlphaFoldDB" id="A0A4V1C6K4"/>
<proteinExistence type="predicted"/>
<evidence type="ECO:0000256" key="2">
    <source>
        <dbReference type="SAM" id="SignalP"/>
    </source>
</evidence>
<feature type="region of interest" description="Disordered" evidence="1">
    <location>
        <begin position="53"/>
        <end position="81"/>
    </location>
</feature>
<feature type="signal peptide" evidence="2">
    <location>
        <begin position="1"/>
        <end position="21"/>
    </location>
</feature>
<sequence length="117" mass="12776">MHTSQVFRLLAFALSSSQVLALPTGPLNNLEIRSSGNRAGSSGARTVAEVYNWSDSEDEEPKATSASKEVKGFKRKESTPADCKYTQEVQDALGPLMEQLTVTDKNENKAGKKKSRE</sequence>
<reference evidence="3 4" key="1">
    <citation type="journal article" date="2019" name="Mol. Biol. Evol.">
        <title>Blast fungal genomes show frequent chromosomal changes, gene gains and losses, and effector gene turnover.</title>
        <authorList>
            <person name="Gomez Luciano L.B."/>
            <person name="Jason Tsai I."/>
            <person name="Chuma I."/>
            <person name="Tosa Y."/>
            <person name="Chen Y.H."/>
            <person name="Li J.Y."/>
            <person name="Li M.Y."/>
            <person name="Jade Lu M.Y."/>
            <person name="Nakayashiki H."/>
            <person name="Li W.H."/>
        </authorList>
    </citation>
    <scope>NUCLEOTIDE SEQUENCE [LARGE SCALE GENOMIC DNA]</scope>
    <source>
        <strain evidence="3">MZ5-1-6</strain>
    </source>
</reference>
<feature type="compositionally biased region" description="Basic and acidic residues" evidence="1">
    <location>
        <begin position="68"/>
        <end position="79"/>
    </location>
</feature>
<dbReference type="Proteomes" id="UP000294847">
    <property type="component" value="Chromosome 4"/>
</dbReference>
<organism evidence="3 4">
    <name type="scientific">Pyricularia oryzae</name>
    <name type="common">Rice blast fungus</name>
    <name type="synonym">Magnaporthe oryzae</name>
    <dbReference type="NCBI Taxonomy" id="318829"/>
    <lineage>
        <taxon>Eukaryota</taxon>
        <taxon>Fungi</taxon>
        <taxon>Dikarya</taxon>
        <taxon>Ascomycota</taxon>
        <taxon>Pezizomycotina</taxon>
        <taxon>Sordariomycetes</taxon>
        <taxon>Sordariomycetidae</taxon>
        <taxon>Magnaporthales</taxon>
        <taxon>Pyriculariaceae</taxon>
        <taxon>Pyricularia</taxon>
    </lineage>
</organism>
<evidence type="ECO:0000313" key="4">
    <source>
        <dbReference type="Proteomes" id="UP000294847"/>
    </source>
</evidence>
<dbReference type="EMBL" id="CP034207">
    <property type="protein sequence ID" value="QBZ60198.1"/>
    <property type="molecule type" value="Genomic_DNA"/>
</dbReference>